<dbReference type="InterPro" id="IPR039422">
    <property type="entry name" value="MarR/SlyA-like"/>
</dbReference>
<dbReference type="RefSeq" id="WP_259508417.1">
    <property type="nucleotide sequence ID" value="NZ_JANLCM010000002.1"/>
</dbReference>
<dbReference type="PANTHER" id="PTHR33164:SF57">
    <property type="entry name" value="MARR-FAMILY TRANSCRIPTIONAL REGULATOR"/>
    <property type="match status" value="1"/>
</dbReference>
<dbReference type="Gene3D" id="1.10.10.10">
    <property type="entry name" value="Winged helix-like DNA-binding domain superfamily/Winged helix DNA-binding domain"/>
    <property type="match status" value="1"/>
</dbReference>
<evidence type="ECO:0000259" key="1">
    <source>
        <dbReference type="PROSITE" id="PS50995"/>
    </source>
</evidence>
<proteinExistence type="predicted"/>
<dbReference type="PANTHER" id="PTHR33164">
    <property type="entry name" value="TRANSCRIPTIONAL REGULATOR, MARR FAMILY"/>
    <property type="match status" value="1"/>
</dbReference>
<dbReference type="InterPro" id="IPR036390">
    <property type="entry name" value="WH_DNA-bd_sf"/>
</dbReference>
<dbReference type="EMBL" id="JANLCM010000002">
    <property type="protein sequence ID" value="MCS5718989.1"/>
    <property type="molecule type" value="Genomic_DNA"/>
</dbReference>
<dbReference type="InterPro" id="IPR036388">
    <property type="entry name" value="WH-like_DNA-bd_sf"/>
</dbReference>
<sequence length="158" mass="17320">MSTATTLEAVTSDERAAALLAVEGEMARIVRAVRITLLETAARFSPEIQPSGYLVLRQIVAHHPTPPGAIIASVGMDKSAVSRQLRILKDLGFVTSVPDPDDRRASLYAPTAETVERMGSIRRDVQAAYADILDDWSENDLEQFVRLLGAFNDGIERR</sequence>
<comment type="caution">
    <text evidence="2">The sequence shown here is derived from an EMBL/GenBank/DDBJ whole genome shotgun (WGS) entry which is preliminary data.</text>
</comment>
<evidence type="ECO:0000313" key="3">
    <source>
        <dbReference type="Proteomes" id="UP001165584"/>
    </source>
</evidence>
<gene>
    <name evidence="2" type="ORF">N1027_12670</name>
</gene>
<dbReference type="InterPro" id="IPR000835">
    <property type="entry name" value="HTH_MarR-typ"/>
</dbReference>
<organism evidence="2 3">
    <name type="scientific">Herbiconiux aconitum</name>
    <dbReference type="NCBI Taxonomy" id="2970913"/>
    <lineage>
        <taxon>Bacteria</taxon>
        <taxon>Bacillati</taxon>
        <taxon>Actinomycetota</taxon>
        <taxon>Actinomycetes</taxon>
        <taxon>Micrococcales</taxon>
        <taxon>Microbacteriaceae</taxon>
        <taxon>Herbiconiux</taxon>
    </lineage>
</organism>
<reference evidence="2" key="1">
    <citation type="submission" date="2022-08" db="EMBL/GenBank/DDBJ databases">
        <authorList>
            <person name="Deng Y."/>
            <person name="Han X.-F."/>
            <person name="Zhang Y.-Q."/>
        </authorList>
    </citation>
    <scope>NUCLEOTIDE SEQUENCE</scope>
    <source>
        <strain evidence="2">CPCC 205763</strain>
    </source>
</reference>
<keyword evidence="3" id="KW-1185">Reference proteome</keyword>
<evidence type="ECO:0000313" key="2">
    <source>
        <dbReference type="EMBL" id="MCS5718989.1"/>
    </source>
</evidence>
<dbReference type="PROSITE" id="PS50995">
    <property type="entry name" value="HTH_MARR_2"/>
    <property type="match status" value="1"/>
</dbReference>
<name>A0ABT2GRZ2_9MICO</name>
<dbReference type="Pfam" id="PF12802">
    <property type="entry name" value="MarR_2"/>
    <property type="match status" value="1"/>
</dbReference>
<protein>
    <submittedName>
        <fullName evidence="2">MarR family winged helix-turn-helix transcriptional regulator</fullName>
    </submittedName>
</protein>
<accession>A0ABT2GRZ2</accession>
<dbReference type="SMART" id="SM00347">
    <property type="entry name" value="HTH_MARR"/>
    <property type="match status" value="1"/>
</dbReference>
<dbReference type="SUPFAM" id="SSF46785">
    <property type="entry name" value="Winged helix' DNA-binding domain"/>
    <property type="match status" value="1"/>
</dbReference>
<dbReference type="Proteomes" id="UP001165584">
    <property type="component" value="Unassembled WGS sequence"/>
</dbReference>
<feature type="domain" description="HTH marR-type" evidence="1">
    <location>
        <begin position="19"/>
        <end position="153"/>
    </location>
</feature>